<sequence length="60" mass="6774">MKRDKIPLSCLSELYDQLVSMFEQAPEHGKLTLAVHIRDGIPQRFETTREASVLFNGGKA</sequence>
<evidence type="ECO:0000313" key="2">
    <source>
        <dbReference type="Proteomes" id="UP000008466"/>
    </source>
</evidence>
<proteinExistence type="predicted"/>
<keyword evidence="2" id="KW-1185">Reference proteome</keyword>
<dbReference type="AlphaFoldDB" id="F0RSQ1"/>
<organism evidence="1 2">
    <name type="scientific">Sphaerochaeta globosa (strain ATCC BAA-1886 / DSM 22777 / Buddy)</name>
    <name type="common">Spirochaeta sp. (strain Buddy)</name>
    <dbReference type="NCBI Taxonomy" id="158189"/>
    <lineage>
        <taxon>Bacteria</taxon>
        <taxon>Pseudomonadati</taxon>
        <taxon>Spirochaetota</taxon>
        <taxon>Spirochaetia</taxon>
        <taxon>Spirochaetales</taxon>
        <taxon>Sphaerochaetaceae</taxon>
        <taxon>Sphaerochaeta</taxon>
    </lineage>
</organism>
<accession>F0RSQ1</accession>
<dbReference type="Proteomes" id="UP000008466">
    <property type="component" value="Chromosome"/>
</dbReference>
<name>F0RSQ1_SPHGB</name>
<dbReference type="STRING" id="158189.SpiBuddy_2337"/>
<protein>
    <submittedName>
        <fullName evidence="1">Uncharacterized protein</fullName>
    </submittedName>
</protein>
<dbReference type="KEGG" id="sbu:SpiBuddy_2337"/>
<dbReference type="RefSeq" id="WP_013608004.1">
    <property type="nucleotide sequence ID" value="NC_015152.1"/>
</dbReference>
<evidence type="ECO:0000313" key="1">
    <source>
        <dbReference type="EMBL" id="ADY14155.1"/>
    </source>
</evidence>
<dbReference type="HOGENOM" id="CLU_2939390_0_0_12"/>
<dbReference type="EMBL" id="CP002541">
    <property type="protein sequence ID" value="ADY14155.1"/>
    <property type="molecule type" value="Genomic_DNA"/>
</dbReference>
<reference evidence="2" key="1">
    <citation type="submission" date="2011-02" db="EMBL/GenBank/DDBJ databases">
        <title>Complete sequence of Spirochaeta sp. Buddy.</title>
        <authorList>
            <person name="Lucas S."/>
            <person name="Copeland A."/>
            <person name="Lapidus A."/>
            <person name="Cheng J.-F."/>
            <person name="Goodwin L."/>
            <person name="Pitluck S."/>
            <person name="Zeytun A."/>
            <person name="Detter J.C."/>
            <person name="Han C."/>
            <person name="Tapia R."/>
            <person name="Land M."/>
            <person name="Hauser L."/>
            <person name="Kyrpides N."/>
            <person name="Ivanova N."/>
            <person name="Mikhailova N."/>
            <person name="Pagani I."/>
            <person name="Ritalahti K.M."/>
            <person name="Loeffler F.E."/>
            <person name="Woyke T."/>
        </authorList>
    </citation>
    <scope>NUCLEOTIDE SEQUENCE [LARGE SCALE GENOMIC DNA]</scope>
    <source>
        <strain evidence="2">ATCC BAA-1886 / DSM 22777 / Buddy</strain>
    </source>
</reference>
<gene>
    <name evidence="1" type="ordered locus">SpiBuddy_2337</name>
</gene>